<keyword evidence="2" id="KW-1185">Reference proteome</keyword>
<dbReference type="EMBL" id="AQHF01000028">
    <property type="protein sequence ID" value="MBE0347821.1"/>
    <property type="molecule type" value="Genomic_DNA"/>
</dbReference>
<dbReference type="Proteomes" id="UP000660708">
    <property type="component" value="Unassembled WGS sequence"/>
</dbReference>
<evidence type="ECO:0000313" key="1">
    <source>
        <dbReference type="EMBL" id="MBE0347821.1"/>
    </source>
</evidence>
<protein>
    <submittedName>
        <fullName evidence="1">Uncharacterized protein</fullName>
    </submittedName>
</protein>
<proteinExistence type="predicted"/>
<reference evidence="1 2" key="1">
    <citation type="submission" date="2015-06" db="EMBL/GenBank/DDBJ databases">
        <title>Genome sequence of Pseudoalteromonas peptidolytica.</title>
        <authorList>
            <person name="Xie B.-B."/>
            <person name="Rong J.-C."/>
            <person name="Qin Q.-L."/>
            <person name="Zhang Y.-Z."/>
        </authorList>
    </citation>
    <scope>NUCLEOTIDE SEQUENCE [LARGE SCALE GENOMIC DNA]</scope>
    <source>
        <strain evidence="1 2">F12-50-A1</strain>
    </source>
</reference>
<gene>
    <name evidence="1" type="ORF">PPEP_a4182</name>
</gene>
<dbReference type="AlphaFoldDB" id="A0A8I0T4V4"/>
<sequence length="51" mass="5817">MAVTSVKKTENVRTFIPKMSNFEISSKYEGLSFKKEDLSKSIADLKAKYAR</sequence>
<name>A0A8I0T4V4_9GAMM</name>
<accession>A0A8I0T4V4</accession>
<evidence type="ECO:0000313" key="2">
    <source>
        <dbReference type="Proteomes" id="UP000660708"/>
    </source>
</evidence>
<comment type="caution">
    <text evidence="1">The sequence shown here is derived from an EMBL/GenBank/DDBJ whole genome shotgun (WGS) entry which is preliminary data.</text>
</comment>
<organism evidence="1 2">
    <name type="scientific">Pseudoalteromonas peptidolytica F12-50-A1</name>
    <dbReference type="NCBI Taxonomy" id="1315280"/>
    <lineage>
        <taxon>Bacteria</taxon>
        <taxon>Pseudomonadati</taxon>
        <taxon>Pseudomonadota</taxon>
        <taxon>Gammaproteobacteria</taxon>
        <taxon>Alteromonadales</taxon>
        <taxon>Pseudoalteromonadaceae</taxon>
        <taxon>Pseudoalteromonas</taxon>
    </lineage>
</organism>